<evidence type="ECO:0000313" key="3">
    <source>
        <dbReference type="EMBL" id="CZR58578.1"/>
    </source>
</evidence>
<feature type="compositionally biased region" description="Polar residues" evidence="2">
    <location>
        <begin position="72"/>
        <end position="88"/>
    </location>
</feature>
<feature type="compositionally biased region" description="Polar residues" evidence="2">
    <location>
        <begin position="629"/>
        <end position="648"/>
    </location>
</feature>
<dbReference type="GO" id="GO:0008270">
    <property type="term" value="F:zinc ion binding"/>
    <property type="evidence" value="ECO:0007669"/>
    <property type="project" value="InterPro"/>
</dbReference>
<feature type="region of interest" description="Disordered" evidence="2">
    <location>
        <begin position="267"/>
        <end position="286"/>
    </location>
</feature>
<feature type="region of interest" description="Disordered" evidence="2">
    <location>
        <begin position="673"/>
        <end position="692"/>
    </location>
</feature>
<feature type="region of interest" description="Disordered" evidence="2">
    <location>
        <begin position="292"/>
        <end position="337"/>
    </location>
</feature>
<evidence type="ECO:0000313" key="4">
    <source>
        <dbReference type="Proteomes" id="UP000184330"/>
    </source>
</evidence>
<feature type="compositionally biased region" description="Pro residues" evidence="2">
    <location>
        <begin position="720"/>
        <end position="729"/>
    </location>
</feature>
<organism evidence="3 4">
    <name type="scientific">Phialocephala subalpina</name>
    <dbReference type="NCBI Taxonomy" id="576137"/>
    <lineage>
        <taxon>Eukaryota</taxon>
        <taxon>Fungi</taxon>
        <taxon>Dikarya</taxon>
        <taxon>Ascomycota</taxon>
        <taxon>Pezizomycotina</taxon>
        <taxon>Leotiomycetes</taxon>
        <taxon>Helotiales</taxon>
        <taxon>Mollisiaceae</taxon>
        <taxon>Phialocephala</taxon>
        <taxon>Phialocephala fortinii species complex</taxon>
    </lineage>
</organism>
<feature type="region of interest" description="Disordered" evidence="2">
    <location>
        <begin position="713"/>
        <end position="743"/>
    </location>
</feature>
<name>A0A1L7X0N3_9HELO</name>
<sequence length="942" mass="104852">MSWDGSFYTPFGVLIPGATGSRTPSNTGPAGQQGQTPAQPPGASATPNPAAPSPYQYQSLPLGQTLPRPGSNPFSYAQSTPNVPNQNPLAQNIAVQKGQGPPPPPQMGWITPQQTSTLNAMGIPVYFASAGPQHPALNPADKARGLFYYVNDGPRMVGEQDNEYRTRRMRASERMGIQHRTAPPGVPTSLFSGGMINNDWKAANNEANRKRRQDERDHIKKLTPGSDLYNQNYEAVWIADKAVRAAKNAQLRHDAVEQVRQLFLDEGYDRLPTPPPPDDSGDDLYDWGVNGPIRTTFRRSNPPQRVGRPRTRTVQRGSQAASSTPRSSQTRAHNYQTKVVADGKRTMWPSLKVCRRCKKSVWGKGKCNLREGRPCSNCAEVGAECLPCPIAQKYKAAEYKKHYPNGHASVLPAGWDQDDDTGSARERDSRSRSPTRGQSPNTGYRSRSPLRDQDRPFRPCAVCYFGNYPLRCTRERPCAPCRKERQQGNPKYYCIEYDVIDGIPRPRWPNDVLEAERTGYDDLGWGIGFDVGQQPQPPPTFDAAGVRPLDPVASSLTGLIDPRILEPPTTMYQTPQPPAGPSGSFGAARNSPILQYQAVTNTHFGDQIDHVQDLNPFSHVRNAQQDNNLHATATPSQELQNTNSSWPTRETEAPSDPLASAETPDTSMDYLFEDEEDTPMGGTESTDTEPTKVPFIQFADRCRLTLPRLEDHDTTEYQPQQPPTPPPQQPQQQTGLQNLAPPAYDVPLNGPVFPLLPPQGRTGMFGYPVGCQEAKDIDLNINGAETAVLYTELPECGKTPTRYCEHIEHAHFRFCQDCYNKSRSHYARAELQLVSNTKFNWCMDCANGIKQQLMNGEKLDFDRGDCRCVMQMKAAWICTGHRSETLIAMRQRSEAAWVVLLGMHGGKVYCPNCEQLQNPRSNVWNCVSCRRRVAGNENNYRY</sequence>
<dbReference type="Proteomes" id="UP000184330">
    <property type="component" value="Unassembled WGS sequence"/>
</dbReference>
<feature type="compositionally biased region" description="Polar residues" evidence="2">
    <location>
        <begin position="432"/>
        <end position="445"/>
    </location>
</feature>
<feature type="region of interest" description="Disordered" evidence="2">
    <location>
        <begin position="408"/>
        <end position="452"/>
    </location>
</feature>
<keyword evidence="4" id="KW-1185">Reference proteome</keyword>
<protein>
    <submittedName>
        <fullName evidence="3">Uncharacterized protein</fullName>
    </submittedName>
</protein>
<feature type="region of interest" description="Disordered" evidence="2">
    <location>
        <begin position="629"/>
        <end position="664"/>
    </location>
</feature>
<proteinExistence type="predicted"/>
<evidence type="ECO:0000256" key="1">
    <source>
        <dbReference type="ARBA" id="ARBA00023242"/>
    </source>
</evidence>
<dbReference type="EMBL" id="FJOG01000012">
    <property type="protein sequence ID" value="CZR58578.1"/>
    <property type="molecule type" value="Genomic_DNA"/>
</dbReference>
<dbReference type="InterPro" id="IPR001138">
    <property type="entry name" value="Zn2Cys6_DnaBD"/>
</dbReference>
<feature type="compositionally biased region" description="Low complexity" evidence="2">
    <location>
        <begin position="27"/>
        <end position="48"/>
    </location>
</feature>
<feature type="region of interest" description="Disordered" evidence="2">
    <location>
        <begin position="11"/>
        <end position="88"/>
    </location>
</feature>
<dbReference type="STRING" id="576137.A0A1L7X0N3"/>
<feature type="compositionally biased region" description="Polar residues" evidence="2">
    <location>
        <begin position="314"/>
        <end position="337"/>
    </location>
</feature>
<reference evidence="3 4" key="1">
    <citation type="submission" date="2016-03" db="EMBL/GenBank/DDBJ databases">
        <authorList>
            <person name="Ploux O."/>
        </authorList>
    </citation>
    <scope>NUCLEOTIDE SEQUENCE [LARGE SCALE GENOMIC DNA]</scope>
    <source>
        <strain evidence="3 4">UAMH 11012</strain>
    </source>
</reference>
<dbReference type="CDD" id="cd00067">
    <property type="entry name" value="GAL4"/>
    <property type="match status" value="1"/>
</dbReference>
<evidence type="ECO:0000256" key="2">
    <source>
        <dbReference type="SAM" id="MobiDB-lite"/>
    </source>
</evidence>
<keyword evidence="1" id="KW-0539">Nucleus</keyword>
<dbReference type="GO" id="GO:0000981">
    <property type="term" value="F:DNA-binding transcription factor activity, RNA polymerase II-specific"/>
    <property type="evidence" value="ECO:0007669"/>
    <property type="project" value="InterPro"/>
</dbReference>
<dbReference type="AlphaFoldDB" id="A0A1L7X0N3"/>
<feature type="compositionally biased region" description="Basic and acidic residues" evidence="2">
    <location>
        <begin position="422"/>
        <end position="431"/>
    </location>
</feature>
<gene>
    <name evidence="3" type="ORF">PAC_08470</name>
</gene>
<accession>A0A1L7X0N3</accession>